<dbReference type="InterPro" id="IPR003829">
    <property type="entry name" value="Pirin_N_dom"/>
</dbReference>
<accession>A0ABZ0VWF1</accession>
<dbReference type="InterPro" id="IPR008778">
    <property type="entry name" value="Pirin_C_dom"/>
</dbReference>
<evidence type="ECO:0000259" key="3">
    <source>
        <dbReference type="Pfam" id="PF02678"/>
    </source>
</evidence>
<dbReference type="InterPro" id="IPR011051">
    <property type="entry name" value="RmlC_Cupin_sf"/>
</dbReference>
<dbReference type="InterPro" id="IPR012093">
    <property type="entry name" value="Pirin"/>
</dbReference>
<dbReference type="Gene3D" id="2.60.120.10">
    <property type="entry name" value="Jelly Rolls"/>
    <property type="match status" value="2"/>
</dbReference>
<dbReference type="PANTHER" id="PTHR13903:SF8">
    <property type="entry name" value="PIRIN"/>
    <property type="match status" value="1"/>
</dbReference>
<dbReference type="CDD" id="cd02909">
    <property type="entry name" value="cupin_pirin_N"/>
    <property type="match status" value="1"/>
</dbReference>
<dbReference type="PANTHER" id="PTHR13903">
    <property type="entry name" value="PIRIN-RELATED"/>
    <property type="match status" value="1"/>
</dbReference>
<evidence type="ECO:0000259" key="4">
    <source>
        <dbReference type="Pfam" id="PF05726"/>
    </source>
</evidence>
<dbReference type="Proteomes" id="UP001322481">
    <property type="component" value="Chromosome"/>
</dbReference>
<dbReference type="Pfam" id="PF02678">
    <property type="entry name" value="Pirin"/>
    <property type="match status" value="1"/>
</dbReference>
<organism evidence="5 6">
    <name type="scientific">Mesorhizobium huakuii</name>
    <dbReference type="NCBI Taxonomy" id="28104"/>
    <lineage>
        <taxon>Bacteria</taxon>
        <taxon>Pseudomonadati</taxon>
        <taxon>Pseudomonadota</taxon>
        <taxon>Alphaproteobacteria</taxon>
        <taxon>Hyphomicrobiales</taxon>
        <taxon>Phyllobacteriaceae</taxon>
        <taxon>Mesorhizobium</taxon>
    </lineage>
</organism>
<dbReference type="EMBL" id="CP139858">
    <property type="protein sequence ID" value="WQC01114.1"/>
    <property type="molecule type" value="Genomic_DNA"/>
</dbReference>
<sequence>MIFQPQVAQRGVARIDDPVTTAGFVSGHRVRRLIGSDNPAFSDPFLLMGEDWMPHGAYSVHPHRGIETLTYVIEGVVDHHDSAGHLGWLGSGDAQWMTAGRGVLHEESAPPGTIAHTLQLWINLPAAAKMTEPRYQHLRAVDRPLWERGGTRISVFSGQSHGISAPTLNHVPVTMLKVDLGPRDATSIDLAGEDNAFLFLLEGSVLVGPGESRVSAGQIAWLTRPNQPEPTELTLRTDDTSVSLLVFAGKPMHEPVVFGGPFVMNTAEEIRQARRDFARGTFASNSQATAVAQPKGK</sequence>
<gene>
    <name evidence="5" type="ORF">U0R22_005328</name>
</gene>
<evidence type="ECO:0000256" key="1">
    <source>
        <dbReference type="ARBA" id="ARBA00008416"/>
    </source>
</evidence>
<feature type="domain" description="Pirin N-terminal" evidence="3">
    <location>
        <begin position="50"/>
        <end position="122"/>
    </location>
</feature>
<dbReference type="RefSeq" id="WP_322416019.1">
    <property type="nucleotide sequence ID" value="NZ_CP139858.1"/>
</dbReference>
<dbReference type="InterPro" id="IPR014710">
    <property type="entry name" value="RmlC-like_jellyroll"/>
</dbReference>
<comment type="similarity">
    <text evidence="1 2">Belongs to the pirin family.</text>
</comment>
<evidence type="ECO:0000313" key="6">
    <source>
        <dbReference type="Proteomes" id="UP001322481"/>
    </source>
</evidence>
<name>A0ABZ0VWF1_9HYPH</name>
<evidence type="ECO:0000256" key="2">
    <source>
        <dbReference type="RuleBase" id="RU003457"/>
    </source>
</evidence>
<dbReference type="CDD" id="cd02247">
    <property type="entry name" value="cupin_pirin_C"/>
    <property type="match status" value="1"/>
</dbReference>
<keyword evidence="6" id="KW-1185">Reference proteome</keyword>
<reference evidence="5 6" key="1">
    <citation type="submission" date="2023-11" db="EMBL/GenBank/DDBJ databases">
        <authorList>
            <person name="Panchal A.K."/>
            <person name="Meaney J.S."/>
            <person name="Karas B.J."/>
            <person name="diCenzo G.C."/>
        </authorList>
    </citation>
    <scope>NUCLEOTIDE SEQUENCE [LARGE SCALE GENOMIC DNA]</scope>
    <source>
        <strain evidence="5 6">NZP2235</strain>
    </source>
</reference>
<dbReference type="Pfam" id="PF05726">
    <property type="entry name" value="Pirin_C"/>
    <property type="match status" value="1"/>
</dbReference>
<dbReference type="SUPFAM" id="SSF51182">
    <property type="entry name" value="RmlC-like cupins"/>
    <property type="match status" value="1"/>
</dbReference>
<feature type="domain" description="Pirin C-terminal" evidence="4">
    <location>
        <begin position="176"/>
        <end position="282"/>
    </location>
</feature>
<protein>
    <submittedName>
        <fullName evidence="5">Pirin family protein</fullName>
    </submittedName>
</protein>
<dbReference type="PIRSF" id="PIRSF006232">
    <property type="entry name" value="Pirin"/>
    <property type="match status" value="1"/>
</dbReference>
<evidence type="ECO:0000313" key="5">
    <source>
        <dbReference type="EMBL" id="WQC01114.1"/>
    </source>
</evidence>
<proteinExistence type="inferred from homology"/>